<gene>
    <name evidence="7" type="ORF">CAP51_05695</name>
</gene>
<dbReference type="PANTHER" id="PTHR43107:SF15">
    <property type="entry name" value="FATTY ACID TRANSPORT PROTEIN 3, ISOFORM A"/>
    <property type="match status" value="1"/>
</dbReference>
<evidence type="ECO:0000256" key="1">
    <source>
        <dbReference type="ARBA" id="ARBA00006432"/>
    </source>
</evidence>
<dbReference type="GO" id="GO:0005886">
    <property type="term" value="C:plasma membrane"/>
    <property type="evidence" value="ECO:0007669"/>
    <property type="project" value="TreeGrafter"/>
</dbReference>
<keyword evidence="2" id="KW-0436">Ligase</keyword>
<sequence length="613" mass="68633">MNPSAKHEVIGITDVVKRVPGVAKKLPHILDGLRQVYLRKATTPTGLAWAFEKAVQKNPSGTALLYEDQKFSYDALNQWANQISYYFLSIGAKKGDVVAVMLENRPELIATILGLAKIGVISALVNTSQTNKVLTHSINLVKPIALVAGQETQDAILNIREQLDLKADRFYWFADQDTQQDAGKAPTFFSNLAEKISAYAKFNPPTTKHVYANDGLFYIYTSGTTGLPKAVIFSNGRWTLAYGTYGHILNLNADDVMYSTLPLYHATGVVVCWCGVIAGQAAFAIRRKFSRSNFWNDVQKHNASAIGYVGELCRYLMDVEPSEKERQHRVTKMIGNGMRPNIWNDFKQRFGIEEVLELYASSEGNIGFSNLFNFDNTVGFSPLPYAIIKFDKETNAPIRDKNGFCQKVKTGETGLLLGKITSRSPFDGYTDSEKNKAVIFKDVFKKGDSYFNTGDLVRDIGFRHAQFVDRLGDTFRWKGENVSTTEVENIVADYAKISEAVVYGVEIPNTNGRAGMAAITLKAQQSLDEQDLIQMANQFKAELPAYAVPVFLRIQQQVETTATFKYSKNKLKEEAFDPEACNETLYVLLPGENQYCEITPEIFKDIQASKYRF</sequence>
<dbReference type="InterPro" id="IPR042099">
    <property type="entry name" value="ANL_N_sf"/>
</dbReference>
<dbReference type="Pfam" id="PF00501">
    <property type="entry name" value="AMP-binding"/>
    <property type="match status" value="1"/>
</dbReference>
<dbReference type="FunFam" id="3.30.300.30:FF:000002">
    <property type="entry name" value="Long-chain fatty acid transport protein 1"/>
    <property type="match status" value="1"/>
</dbReference>
<dbReference type="PANTHER" id="PTHR43107">
    <property type="entry name" value="LONG-CHAIN FATTY ACID TRANSPORT PROTEIN"/>
    <property type="match status" value="1"/>
</dbReference>
<dbReference type="GO" id="GO:0005324">
    <property type="term" value="F:long-chain fatty acid transmembrane transporter activity"/>
    <property type="evidence" value="ECO:0007669"/>
    <property type="project" value="TreeGrafter"/>
</dbReference>
<dbReference type="Gene3D" id="3.40.50.12780">
    <property type="entry name" value="N-terminal domain of ligase-like"/>
    <property type="match status" value="1"/>
</dbReference>
<evidence type="ECO:0000259" key="5">
    <source>
        <dbReference type="Pfam" id="PF00501"/>
    </source>
</evidence>
<dbReference type="Proteomes" id="UP000196536">
    <property type="component" value="Unassembled WGS sequence"/>
</dbReference>
<dbReference type="SUPFAM" id="SSF56801">
    <property type="entry name" value="Acetyl-CoA synthetase-like"/>
    <property type="match status" value="1"/>
</dbReference>
<comment type="similarity">
    <text evidence="1">Belongs to the ATP-dependent AMP-binding enzyme family.</text>
</comment>
<reference evidence="7 8" key="1">
    <citation type="submission" date="2017-05" db="EMBL/GenBank/DDBJ databases">
        <title>Acinetobacter populi ANC 5415 (= PBJ7), whole genome shotgun sequencing project.</title>
        <authorList>
            <person name="Nemec A."/>
            <person name="Radolfova-Krizova L."/>
        </authorList>
    </citation>
    <scope>NUCLEOTIDE SEQUENCE [LARGE SCALE GENOMIC DNA]</scope>
    <source>
        <strain evidence="7 8">PBJ7</strain>
    </source>
</reference>
<dbReference type="Pfam" id="PF13193">
    <property type="entry name" value="AMP-binding_C"/>
    <property type="match status" value="1"/>
</dbReference>
<dbReference type="InterPro" id="IPR020845">
    <property type="entry name" value="AMP-binding_CS"/>
</dbReference>
<evidence type="ECO:0000313" key="7">
    <source>
        <dbReference type="EMBL" id="OUY09088.1"/>
    </source>
</evidence>
<dbReference type="GO" id="GO:0004467">
    <property type="term" value="F:long-chain fatty acid-CoA ligase activity"/>
    <property type="evidence" value="ECO:0007669"/>
    <property type="project" value="TreeGrafter"/>
</dbReference>
<dbReference type="InterPro" id="IPR025110">
    <property type="entry name" value="AMP-bd_C"/>
</dbReference>
<feature type="domain" description="AMP-binding enzyme C-terminal" evidence="6">
    <location>
        <begin position="486"/>
        <end position="565"/>
    </location>
</feature>
<organism evidence="7 8">
    <name type="scientific">Acinetobacter populi</name>
    <dbReference type="NCBI Taxonomy" id="1582270"/>
    <lineage>
        <taxon>Bacteria</taxon>
        <taxon>Pseudomonadati</taxon>
        <taxon>Pseudomonadota</taxon>
        <taxon>Gammaproteobacteria</taxon>
        <taxon>Moraxellales</taxon>
        <taxon>Moraxellaceae</taxon>
        <taxon>Acinetobacter</taxon>
    </lineage>
</organism>
<dbReference type="NCBIfam" id="NF006134">
    <property type="entry name" value="PRK08279.1"/>
    <property type="match status" value="1"/>
</dbReference>
<dbReference type="InterPro" id="IPR000873">
    <property type="entry name" value="AMP-dep_synth/lig_dom"/>
</dbReference>
<dbReference type="InterPro" id="IPR045851">
    <property type="entry name" value="AMP-bd_C_sf"/>
</dbReference>
<dbReference type="PROSITE" id="PS00455">
    <property type="entry name" value="AMP_BINDING"/>
    <property type="match status" value="1"/>
</dbReference>
<protein>
    <submittedName>
        <fullName evidence="7">Long-chain-acyl-CoA synthetase</fullName>
    </submittedName>
</protein>
<feature type="domain" description="AMP-dependent synthetase/ligase" evidence="5">
    <location>
        <begin position="51"/>
        <end position="380"/>
    </location>
</feature>
<evidence type="ECO:0000256" key="3">
    <source>
        <dbReference type="ARBA" id="ARBA00022741"/>
    </source>
</evidence>
<accession>A0A1Z9Z3L2</accession>
<proteinExistence type="inferred from homology"/>
<evidence type="ECO:0000256" key="2">
    <source>
        <dbReference type="ARBA" id="ARBA00022598"/>
    </source>
</evidence>
<dbReference type="EMBL" id="NEXX01000001">
    <property type="protein sequence ID" value="OUY09088.1"/>
    <property type="molecule type" value="Genomic_DNA"/>
</dbReference>
<dbReference type="GO" id="GO:0044539">
    <property type="term" value="P:long-chain fatty acid import into cell"/>
    <property type="evidence" value="ECO:0007669"/>
    <property type="project" value="TreeGrafter"/>
</dbReference>
<dbReference type="GO" id="GO:0005524">
    <property type="term" value="F:ATP binding"/>
    <property type="evidence" value="ECO:0007669"/>
    <property type="project" value="UniProtKB-KW"/>
</dbReference>
<dbReference type="OrthoDB" id="9803968at2"/>
<dbReference type="RefSeq" id="WP_087619745.1">
    <property type="nucleotide sequence ID" value="NZ_NEXX01000001.1"/>
</dbReference>
<comment type="caution">
    <text evidence="7">The sequence shown here is derived from an EMBL/GenBank/DDBJ whole genome shotgun (WGS) entry which is preliminary data.</text>
</comment>
<keyword evidence="8" id="KW-1185">Reference proteome</keyword>
<dbReference type="Gene3D" id="3.30.300.30">
    <property type="match status" value="1"/>
</dbReference>
<evidence type="ECO:0000313" key="8">
    <source>
        <dbReference type="Proteomes" id="UP000196536"/>
    </source>
</evidence>
<keyword evidence="3" id="KW-0547">Nucleotide-binding</keyword>
<dbReference type="AlphaFoldDB" id="A0A1Z9Z3L2"/>
<evidence type="ECO:0000256" key="4">
    <source>
        <dbReference type="ARBA" id="ARBA00022840"/>
    </source>
</evidence>
<evidence type="ECO:0000259" key="6">
    <source>
        <dbReference type="Pfam" id="PF13193"/>
    </source>
</evidence>
<name>A0A1Z9Z3L2_9GAMM</name>
<keyword evidence="4" id="KW-0067">ATP-binding</keyword>